<evidence type="ECO:0000259" key="15">
    <source>
        <dbReference type="PROSITE" id="PS50893"/>
    </source>
</evidence>
<name>A0ABR8N3P1_9BACL</name>
<evidence type="ECO:0000256" key="6">
    <source>
        <dbReference type="ARBA" id="ARBA00022692"/>
    </source>
</evidence>
<keyword evidence="6 14" id="KW-0812">Transmembrane</keyword>
<dbReference type="InterPro" id="IPR003439">
    <property type="entry name" value="ABC_transporter-like_ATP-bd"/>
</dbReference>
<feature type="transmembrane region" description="Helical" evidence="14">
    <location>
        <begin position="88"/>
        <end position="106"/>
    </location>
</feature>
<dbReference type="InterPro" id="IPR005876">
    <property type="entry name" value="Co_trans_ATP-bd"/>
</dbReference>
<comment type="function">
    <text evidence="12">Probably part of an ABC transporter complex. Responsible for energy coupling to the transport system.</text>
</comment>
<dbReference type="EMBL" id="JACXZA010000012">
    <property type="protein sequence ID" value="MBD3922790.1"/>
    <property type="molecule type" value="Genomic_DNA"/>
</dbReference>
<comment type="similarity">
    <text evidence="3">Belongs to the ABC transporter superfamily.</text>
</comment>
<evidence type="ECO:0000256" key="12">
    <source>
        <dbReference type="ARBA" id="ARBA00025157"/>
    </source>
</evidence>
<comment type="caution">
    <text evidence="16">The sequence shown here is derived from an EMBL/GenBank/DDBJ whole genome shotgun (WGS) entry which is preliminary data.</text>
</comment>
<dbReference type="InterPro" id="IPR015856">
    <property type="entry name" value="ABC_transpr_CbiO/EcfA_su"/>
</dbReference>
<dbReference type="NCBIfam" id="TIGR01166">
    <property type="entry name" value="cbiO"/>
    <property type="match status" value="1"/>
</dbReference>
<dbReference type="InterPro" id="IPR012809">
    <property type="entry name" value="ECF_CbiQ"/>
</dbReference>
<feature type="region of interest" description="Disordered" evidence="13">
    <location>
        <begin position="248"/>
        <end position="279"/>
    </location>
</feature>
<dbReference type="PANTHER" id="PTHR43553">
    <property type="entry name" value="HEAVY METAL TRANSPORTER"/>
    <property type="match status" value="1"/>
</dbReference>
<reference evidence="16 17" key="1">
    <citation type="submission" date="2020-09" db="EMBL/GenBank/DDBJ databases">
        <title>Paenibacillus sp. strain PR3 16S rRNA gene Genome sequencing and assembly.</title>
        <authorList>
            <person name="Kim J."/>
        </authorList>
    </citation>
    <scope>NUCLEOTIDE SEQUENCE [LARGE SCALE GENOMIC DNA]</scope>
    <source>
        <strain evidence="16 17">PR3</strain>
    </source>
</reference>
<dbReference type="SMART" id="SM00382">
    <property type="entry name" value="AAA"/>
    <property type="match status" value="1"/>
</dbReference>
<keyword evidence="4" id="KW-0813">Transport</keyword>
<dbReference type="InterPro" id="IPR027417">
    <property type="entry name" value="P-loop_NTPase"/>
</dbReference>
<evidence type="ECO:0000256" key="1">
    <source>
        <dbReference type="ARBA" id="ARBA00004202"/>
    </source>
</evidence>
<keyword evidence="17" id="KW-1185">Reference proteome</keyword>
<accession>A0ABR8N3P1</accession>
<feature type="transmembrane region" description="Helical" evidence="14">
    <location>
        <begin position="155"/>
        <end position="176"/>
    </location>
</feature>
<sequence length="581" mass="63676">MSSEQMDLKESIASNPKETTTANYSALADAVSHQHPYRQSRRRVLSVLGLIAALMLFRHPAVLSGAAGCLLLWLLWFGQPLRSIVSRMLLIIPFALGTIVLVPFQHPDGGTALLHVGGWTATEEGARHALVLLLKIICANLLLTYLILSTPVYQLIASLRAIGMPAVLLEMTVLMLRYTGLLREEARGMLHAQRARGLQIRDWRFKRRTWHRLGELLGVLFVRAYSRSGRIYQSIAARGGFGGSMGNGSHLRSRCRSGTIDADPSNPSNPSNPINSTNPLHLLKEGEAMTSAIEVREVTFHYGNRQALNGLSFSIGQGAKVALMGPNGAGKSTLIALLNGLEQPSAGEVAIFGKRISSGNAHLLRTRVGVVYQDPDDQIFSPTVGEDVAFGPRNLGLDELTIQQRVTEALHAVGLDGFDSRSPFELSYGQKRRVAIAGVLAMKPDVIVLDEPMAFLDPKSRDQLQQLLEKMHEEGLTVMVATHDVDFAAEWATDVLMMKEGQLLASGTPELLFDAELLSGADLHLPRLVRPFRLLKDQGHVQPRTVQDAAQAIWQLVMRGGEALKLRSANRMDGETRQREG</sequence>
<proteinExistence type="inferred from homology"/>
<feature type="transmembrane region" description="Helical" evidence="14">
    <location>
        <begin position="47"/>
        <end position="76"/>
    </location>
</feature>
<evidence type="ECO:0000256" key="14">
    <source>
        <dbReference type="SAM" id="Phobius"/>
    </source>
</evidence>
<dbReference type="Pfam" id="PF02361">
    <property type="entry name" value="CbiQ"/>
    <property type="match status" value="1"/>
</dbReference>
<comment type="subcellular location">
    <subcellularLocation>
        <location evidence="2">Cell membrane</location>
        <topology evidence="2">Multi-pass membrane protein</topology>
    </subcellularLocation>
    <subcellularLocation>
        <location evidence="1">Cell membrane</location>
        <topology evidence="1">Peripheral membrane protein</topology>
    </subcellularLocation>
</comment>
<feature type="transmembrane region" description="Helical" evidence="14">
    <location>
        <begin position="126"/>
        <end position="148"/>
    </location>
</feature>
<dbReference type="InterPro" id="IPR017871">
    <property type="entry name" value="ABC_transporter-like_CS"/>
</dbReference>
<dbReference type="InterPro" id="IPR003339">
    <property type="entry name" value="ABC/ECF_trnsptr_transmembrane"/>
</dbReference>
<evidence type="ECO:0000256" key="7">
    <source>
        <dbReference type="ARBA" id="ARBA00022741"/>
    </source>
</evidence>
<keyword evidence="5" id="KW-1003">Cell membrane</keyword>
<dbReference type="CDD" id="cd16914">
    <property type="entry name" value="EcfT"/>
    <property type="match status" value="1"/>
</dbReference>
<keyword evidence="9" id="KW-1278">Translocase</keyword>
<dbReference type="CDD" id="cd03225">
    <property type="entry name" value="ABC_cobalt_CbiO_domain1"/>
    <property type="match status" value="1"/>
</dbReference>
<evidence type="ECO:0000256" key="11">
    <source>
        <dbReference type="ARBA" id="ARBA00023136"/>
    </source>
</evidence>
<keyword evidence="10 14" id="KW-1133">Transmembrane helix</keyword>
<dbReference type="RefSeq" id="WP_191207096.1">
    <property type="nucleotide sequence ID" value="NZ_JACXZA010000012.1"/>
</dbReference>
<feature type="domain" description="ABC transporter" evidence="15">
    <location>
        <begin position="293"/>
        <end position="525"/>
    </location>
</feature>
<dbReference type="PROSITE" id="PS00211">
    <property type="entry name" value="ABC_TRANSPORTER_1"/>
    <property type="match status" value="1"/>
</dbReference>
<keyword evidence="7" id="KW-0547">Nucleotide-binding</keyword>
<protein>
    <submittedName>
        <fullName evidence="16">Cobalt ECF transporter T component CbiQ</fullName>
    </submittedName>
</protein>
<evidence type="ECO:0000256" key="5">
    <source>
        <dbReference type="ARBA" id="ARBA00022475"/>
    </source>
</evidence>
<dbReference type="InterPro" id="IPR050095">
    <property type="entry name" value="ECF_ABC_transporter_ATP-bd"/>
</dbReference>
<evidence type="ECO:0000313" key="17">
    <source>
        <dbReference type="Proteomes" id="UP000609346"/>
    </source>
</evidence>
<dbReference type="NCBIfam" id="TIGR02454">
    <property type="entry name" value="ECF_T_CbiQ"/>
    <property type="match status" value="1"/>
</dbReference>
<dbReference type="InterPro" id="IPR003593">
    <property type="entry name" value="AAA+_ATPase"/>
</dbReference>
<evidence type="ECO:0000256" key="10">
    <source>
        <dbReference type="ARBA" id="ARBA00022989"/>
    </source>
</evidence>
<evidence type="ECO:0000313" key="16">
    <source>
        <dbReference type="EMBL" id="MBD3922790.1"/>
    </source>
</evidence>
<dbReference type="PROSITE" id="PS50893">
    <property type="entry name" value="ABC_TRANSPORTER_2"/>
    <property type="match status" value="1"/>
</dbReference>
<dbReference type="SUPFAM" id="SSF52540">
    <property type="entry name" value="P-loop containing nucleoside triphosphate hydrolases"/>
    <property type="match status" value="1"/>
</dbReference>
<gene>
    <name evidence="16" type="primary">cbiQ</name>
    <name evidence="16" type="ORF">H8B09_29035</name>
</gene>
<keyword evidence="8" id="KW-0067">ATP-binding</keyword>
<evidence type="ECO:0000256" key="3">
    <source>
        <dbReference type="ARBA" id="ARBA00005417"/>
    </source>
</evidence>
<dbReference type="PANTHER" id="PTHR43553:SF24">
    <property type="entry name" value="ENERGY-COUPLING FACTOR TRANSPORTER ATP-BINDING PROTEIN ECFA1"/>
    <property type="match status" value="1"/>
</dbReference>
<evidence type="ECO:0000256" key="13">
    <source>
        <dbReference type="SAM" id="MobiDB-lite"/>
    </source>
</evidence>
<evidence type="ECO:0000256" key="8">
    <source>
        <dbReference type="ARBA" id="ARBA00022840"/>
    </source>
</evidence>
<keyword evidence="11 14" id="KW-0472">Membrane</keyword>
<evidence type="ECO:0000256" key="2">
    <source>
        <dbReference type="ARBA" id="ARBA00004651"/>
    </source>
</evidence>
<evidence type="ECO:0000256" key="9">
    <source>
        <dbReference type="ARBA" id="ARBA00022967"/>
    </source>
</evidence>
<evidence type="ECO:0000256" key="4">
    <source>
        <dbReference type="ARBA" id="ARBA00022448"/>
    </source>
</evidence>
<dbReference type="Proteomes" id="UP000609346">
    <property type="component" value="Unassembled WGS sequence"/>
</dbReference>
<dbReference type="Pfam" id="PF00005">
    <property type="entry name" value="ABC_tran"/>
    <property type="match status" value="1"/>
</dbReference>
<dbReference type="Gene3D" id="3.40.50.300">
    <property type="entry name" value="P-loop containing nucleotide triphosphate hydrolases"/>
    <property type="match status" value="1"/>
</dbReference>
<organism evidence="16 17">
    <name type="scientific">Paenibacillus terricola</name>
    <dbReference type="NCBI Taxonomy" id="2763503"/>
    <lineage>
        <taxon>Bacteria</taxon>
        <taxon>Bacillati</taxon>
        <taxon>Bacillota</taxon>
        <taxon>Bacilli</taxon>
        <taxon>Bacillales</taxon>
        <taxon>Paenibacillaceae</taxon>
        <taxon>Paenibacillus</taxon>
    </lineage>
</organism>
<feature type="compositionally biased region" description="Low complexity" evidence="13">
    <location>
        <begin position="264"/>
        <end position="279"/>
    </location>
</feature>